<keyword evidence="3" id="KW-1185">Reference proteome</keyword>
<reference evidence="2 3" key="1">
    <citation type="journal article" date="2007" name="Science">
        <title>Sea anemone genome reveals ancestral eumetazoan gene repertoire and genomic organization.</title>
        <authorList>
            <person name="Putnam N.H."/>
            <person name="Srivastava M."/>
            <person name="Hellsten U."/>
            <person name="Dirks B."/>
            <person name="Chapman J."/>
            <person name="Salamov A."/>
            <person name="Terry A."/>
            <person name="Shapiro H."/>
            <person name="Lindquist E."/>
            <person name="Kapitonov V.V."/>
            <person name="Jurka J."/>
            <person name="Genikhovich G."/>
            <person name="Grigoriev I.V."/>
            <person name="Lucas S.M."/>
            <person name="Steele R.E."/>
            <person name="Finnerty J.R."/>
            <person name="Technau U."/>
            <person name="Martindale M.Q."/>
            <person name="Rokhsar D.S."/>
        </authorList>
    </citation>
    <scope>NUCLEOTIDE SEQUENCE [LARGE SCALE GENOMIC DNA]</scope>
    <source>
        <strain evidence="3">CH2 X CH6</strain>
    </source>
</reference>
<evidence type="ECO:0000313" key="3">
    <source>
        <dbReference type="Proteomes" id="UP000001593"/>
    </source>
</evidence>
<dbReference type="InParanoid" id="A7S4F3"/>
<protein>
    <recommendedName>
        <fullName evidence="1">F5/8 type C domain-containing protein</fullName>
    </recommendedName>
</protein>
<dbReference type="Pfam" id="PF00754">
    <property type="entry name" value="F5_F8_type_C"/>
    <property type="match status" value="1"/>
</dbReference>
<dbReference type="Proteomes" id="UP000001593">
    <property type="component" value="Unassembled WGS sequence"/>
</dbReference>
<organism evidence="2 3">
    <name type="scientific">Nematostella vectensis</name>
    <name type="common">Starlet sea anemone</name>
    <dbReference type="NCBI Taxonomy" id="45351"/>
    <lineage>
        <taxon>Eukaryota</taxon>
        <taxon>Metazoa</taxon>
        <taxon>Cnidaria</taxon>
        <taxon>Anthozoa</taxon>
        <taxon>Hexacorallia</taxon>
        <taxon>Actiniaria</taxon>
        <taxon>Edwardsiidae</taxon>
        <taxon>Nematostella</taxon>
    </lineage>
</organism>
<dbReference type="PROSITE" id="PS50022">
    <property type="entry name" value="FA58C_3"/>
    <property type="match status" value="1"/>
</dbReference>
<evidence type="ECO:0000313" key="2">
    <source>
        <dbReference type="EMBL" id="EDO41381.1"/>
    </source>
</evidence>
<name>A7S4F3_NEMVE</name>
<dbReference type="SMART" id="SM00231">
    <property type="entry name" value="FA58C"/>
    <property type="match status" value="1"/>
</dbReference>
<accession>A7S4F3</accession>
<dbReference type="Gene3D" id="2.60.120.260">
    <property type="entry name" value="Galactose-binding domain-like"/>
    <property type="match status" value="1"/>
</dbReference>
<dbReference type="InterPro" id="IPR000421">
    <property type="entry name" value="FA58C"/>
</dbReference>
<gene>
    <name evidence="2" type="ORF">NEMVEDRAFT_v1g206655</name>
</gene>
<dbReference type="SUPFAM" id="SSF49785">
    <property type="entry name" value="Galactose-binding domain-like"/>
    <property type="match status" value="1"/>
</dbReference>
<dbReference type="InterPro" id="IPR008979">
    <property type="entry name" value="Galactose-bd-like_sf"/>
</dbReference>
<dbReference type="PANTHER" id="PTHR24543:SF325">
    <property type="entry name" value="F5_8 TYPE C DOMAIN-CONTAINING PROTEIN"/>
    <property type="match status" value="1"/>
</dbReference>
<dbReference type="PANTHER" id="PTHR24543">
    <property type="entry name" value="MULTICOPPER OXIDASE-RELATED"/>
    <property type="match status" value="1"/>
</dbReference>
<dbReference type="EMBL" id="DS469578">
    <property type="protein sequence ID" value="EDO41381.1"/>
    <property type="molecule type" value="Genomic_DNA"/>
</dbReference>
<proteinExistence type="predicted"/>
<dbReference type="HOGENOM" id="CLU_579111_0_0_1"/>
<sequence length="472" mass="53312">MSCFDWSADRSYTDKNKHQNEQIDVDDALCFIGQNFYGIRFRNNYRLYEYLTYVDHNTENVYCHVRGVYMPRNMPMSFPRANVIIDRPPLWSKVPAGTAVLAPLGTDKSAQIRYAPVKVIEQKENDQLLVQPVCYMDAIPVGVEDGYVHEFIPDEYLTASSVRGSTLTAHMGRLWQTDPYKWCPDPDEAVPWLQVDMIRLYYICVIRVTGYTSSAYVTTFKLAVYHGGTFVWVLENGSAKVFQRITGADASEHLVNLVETPYRYVRFHPVTSNGAACMGVELYGYGELSGSGLLFPLREIRMTGSVCNLQTDCDRIAGAECARELGKPGTYSCSEKPPKWSRSVEQSNMCIHGDKQYPWEHAVSMDTSSIHGHKQYPWTQAVSMDTSSIHGDKQYPWTQAVSMETSSIHGHKQYPLGQAVSMKTCSIHEDMQYPWGHAVSMGTCSINGDMQYPWGHAVSMGKCSINGDMQYP</sequence>
<feature type="domain" description="F5/8 type C" evidence="1">
    <location>
        <begin position="134"/>
        <end position="285"/>
    </location>
</feature>
<evidence type="ECO:0000259" key="1">
    <source>
        <dbReference type="PROSITE" id="PS50022"/>
    </source>
</evidence>
<dbReference type="AlphaFoldDB" id="A7S4F3"/>